<dbReference type="Gene3D" id="3.40.47.10">
    <property type="match status" value="2"/>
</dbReference>
<feature type="domain" description="Beta-ketoacyl-[acyl-carrier-protein] synthase III N-terminal" evidence="4">
    <location>
        <begin position="108"/>
        <end position="181"/>
    </location>
</feature>
<evidence type="ECO:0000259" key="4">
    <source>
        <dbReference type="Pfam" id="PF08545"/>
    </source>
</evidence>
<proteinExistence type="predicted"/>
<dbReference type="Pfam" id="PF08545">
    <property type="entry name" value="ACP_syn_III"/>
    <property type="match status" value="1"/>
</dbReference>
<keyword evidence="2" id="KW-0012">Acyltransferase</keyword>
<dbReference type="InterPro" id="IPR013747">
    <property type="entry name" value="ACP_syn_III_C"/>
</dbReference>
<protein>
    <recommendedName>
        <fullName evidence="7">3-oxoacyl-ACP synthase</fullName>
    </recommendedName>
</protein>
<evidence type="ECO:0000256" key="2">
    <source>
        <dbReference type="ARBA" id="ARBA00023315"/>
    </source>
</evidence>
<dbReference type="InterPro" id="IPR016039">
    <property type="entry name" value="Thiolase-like"/>
</dbReference>
<sequence length="344" mass="36551">MLWNDLYIGSVAMTLGREETTESAVADGRYPAKENEASGFLATRVDDEGPTIDLAVRAAEAAVARAGDRASQVDLVIHSYIAHQGLDDFAPAAYVQGRTVRGDGFAMEVRQASNGGMAALELAAGYLTARPDTSAALLTTADRFVEPGYNRYATASGMLFGDGGTALLLCRSSGVARLVSSATTGDTTYGDIQIGAEPWSDVSGGNGWPVNINARVHAYLAEKGPEIYVPMVQALQQKEMLVIEQALTEAGLEPADVAWWIFPNQGLALTDWDARKAFGVDISRTTWDWGRRCGHLGAGDQFAGLTHLLETRKAKPGDRVVLAGSGTGFMFSAAVLEITAELSE</sequence>
<dbReference type="EMBL" id="BOOZ01000026">
    <property type="protein sequence ID" value="GIJ11074.1"/>
    <property type="molecule type" value="Genomic_DNA"/>
</dbReference>
<evidence type="ECO:0000313" key="6">
    <source>
        <dbReference type="Proteomes" id="UP000647017"/>
    </source>
</evidence>
<evidence type="ECO:0008006" key="7">
    <source>
        <dbReference type="Google" id="ProtNLM"/>
    </source>
</evidence>
<dbReference type="InterPro" id="IPR013751">
    <property type="entry name" value="ACP_syn_III_N"/>
</dbReference>
<keyword evidence="6" id="KW-1185">Reference proteome</keyword>
<keyword evidence="1" id="KW-0808">Transferase</keyword>
<name>A0ABQ4HZI1_9ACTN</name>
<feature type="domain" description="Beta-ketoacyl-[acyl-carrier-protein] synthase III C-terminal" evidence="3">
    <location>
        <begin position="247"/>
        <end position="338"/>
    </location>
</feature>
<dbReference type="Proteomes" id="UP000647017">
    <property type="component" value="Unassembled WGS sequence"/>
</dbReference>
<evidence type="ECO:0000313" key="5">
    <source>
        <dbReference type="EMBL" id="GIJ11074.1"/>
    </source>
</evidence>
<accession>A0ABQ4HZI1</accession>
<organism evidence="5 6">
    <name type="scientific">Micromonospora andamanensis</name>
    <dbReference type="NCBI Taxonomy" id="1287068"/>
    <lineage>
        <taxon>Bacteria</taxon>
        <taxon>Bacillati</taxon>
        <taxon>Actinomycetota</taxon>
        <taxon>Actinomycetes</taxon>
        <taxon>Micromonosporales</taxon>
        <taxon>Micromonosporaceae</taxon>
        <taxon>Micromonospora</taxon>
    </lineage>
</organism>
<dbReference type="Pfam" id="PF08541">
    <property type="entry name" value="ACP_syn_III_C"/>
    <property type="match status" value="1"/>
</dbReference>
<reference evidence="5 6" key="1">
    <citation type="submission" date="2021-01" db="EMBL/GenBank/DDBJ databases">
        <title>Whole genome shotgun sequence of Verrucosispora andamanensis NBRC 109075.</title>
        <authorList>
            <person name="Komaki H."/>
            <person name="Tamura T."/>
        </authorList>
    </citation>
    <scope>NUCLEOTIDE SEQUENCE [LARGE SCALE GENOMIC DNA]</scope>
    <source>
        <strain evidence="5 6">NBRC 109075</strain>
    </source>
</reference>
<dbReference type="PANTHER" id="PTHR34069:SF2">
    <property type="entry name" value="BETA-KETOACYL-[ACYL-CARRIER-PROTEIN] SYNTHASE III"/>
    <property type="match status" value="1"/>
</dbReference>
<gene>
    <name evidence="5" type="ORF">Van01_42880</name>
</gene>
<evidence type="ECO:0000259" key="3">
    <source>
        <dbReference type="Pfam" id="PF08541"/>
    </source>
</evidence>
<comment type="caution">
    <text evidence="5">The sequence shown here is derived from an EMBL/GenBank/DDBJ whole genome shotgun (WGS) entry which is preliminary data.</text>
</comment>
<evidence type="ECO:0000256" key="1">
    <source>
        <dbReference type="ARBA" id="ARBA00022679"/>
    </source>
</evidence>
<dbReference type="CDD" id="cd00827">
    <property type="entry name" value="init_cond_enzymes"/>
    <property type="match status" value="1"/>
</dbReference>
<dbReference type="SUPFAM" id="SSF53901">
    <property type="entry name" value="Thiolase-like"/>
    <property type="match status" value="1"/>
</dbReference>
<dbReference type="PANTHER" id="PTHR34069">
    <property type="entry name" value="3-OXOACYL-[ACYL-CARRIER-PROTEIN] SYNTHASE 3"/>
    <property type="match status" value="1"/>
</dbReference>